<reference evidence="15" key="1">
    <citation type="journal article" date="2019" name="Int. J. Syst. Evol. Microbiol.">
        <title>The Global Catalogue of Microorganisms (GCM) 10K type strain sequencing project: providing services to taxonomists for standard genome sequencing and annotation.</title>
        <authorList>
            <consortium name="The Broad Institute Genomics Platform"/>
            <consortium name="The Broad Institute Genome Sequencing Center for Infectious Disease"/>
            <person name="Wu L."/>
            <person name="Ma J."/>
        </authorList>
    </citation>
    <scope>NUCLEOTIDE SEQUENCE [LARGE SCALE GENOMIC DNA]</scope>
    <source>
        <strain evidence="15">CGMCC 4.7277</strain>
    </source>
</reference>
<evidence type="ECO:0000256" key="5">
    <source>
        <dbReference type="ARBA" id="ARBA00022679"/>
    </source>
</evidence>
<dbReference type="PROSITE" id="PS50885">
    <property type="entry name" value="HAMP"/>
    <property type="match status" value="1"/>
</dbReference>
<evidence type="ECO:0000256" key="8">
    <source>
        <dbReference type="ARBA" id="ARBA00022989"/>
    </source>
</evidence>
<dbReference type="Gene3D" id="1.10.287.130">
    <property type="match status" value="1"/>
</dbReference>
<dbReference type="Pfam" id="PF00512">
    <property type="entry name" value="HisKA"/>
    <property type="match status" value="1"/>
</dbReference>
<dbReference type="InterPro" id="IPR003594">
    <property type="entry name" value="HATPase_dom"/>
</dbReference>
<dbReference type="RefSeq" id="WP_169804380.1">
    <property type="nucleotide sequence ID" value="NZ_JBHSMX010000023.1"/>
</dbReference>
<dbReference type="EC" id="2.7.13.3" evidence="3"/>
<evidence type="ECO:0000256" key="11">
    <source>
        <dbReference type="SAM" id="Phobius"/>
    </source>
</evidence>
<dbReference type="InterPro" id="IPR050428">
    <property type="entry name" value="TCS_sensor_his_kinase"/>
</dbReference>
<evidence type="ECO:0000256" key="9">
    <source>
        <dbReference type="ARBA" id="ARBA00023012"/>
    </source>
</evidence>
<dbReference type="Pfam" id="PF08521">
    <property type="entry name" value="2CSK_N"/>
    <property type="match status" value="1"/>
</dbReference>
<evidence type="ECO:0000313" key="15">
    <source>
        <dbReference type="Proteomes" id="UP001596084"/>
    </source>
</evidence>
<evidence type="ECO:0000259" key="13">
    <source>
        <dbReference type="PROSITE" id="PS50885"/>
    </source>
</evidence>
<dbReference type="EMBL" id="JBHSMX010000023">
    <property type="protein sequence ID" value="MFC5522203.1"/>
    <property type="molecule type" value="Genomic_DNA"/>
</dbReference>
<dbReference type="SUPFAM" id="SSF55874">
    <property type="entry name" value="ATPase domain of HSP90 chaperone/DNA topoisomerase II/histidine kinase"/>
    <property type="match status" value="1"/>
</dbReference>
<dbReference type="SUPFAM" id="SSF47384">
    <property type="entry name" value="Homodimeric domain of signal transducing histidine kinase"/>
    <property type="match status" value="1"/>
</dbReference>
<feature type="transmembrane region" description="Helical" evidence="11">
    <location>
        <begin position="12"/>
        <end position="29"/>
    </location>
</feature>
<feature type="domain" description="Histidine kinase" evidence="12">
    <location>
        <begin position="247"/>
        <end position="462"/>
    </location>
</feature>
<keyword evidence="6 11" id="KW-0812">Transmembrane</keyword>
<name>A0ABW0QC93_9BURK</name>
<keyword evidence="9" id="KW-0902">Two-component regulatory system</keyword>
<proteinExistence type="predicted"/>
<accession>A0ABW0QC93</accession>
<dbReference type="PROSITE" id="PS50109">
    <property type="entry name" value="HIS_KIN"/>
    <property type="match status" value="1"/>
</dbReference>
<evidence type="ECO:0000256" key="2">
    <source>
        <dbReference type="ARBA" id="ARBA00004370"/>
    </source>
</evidence>
<keyword evidence="4" id="KW-0597">Phosphoprotein</keyword>
<dbReference type="SMART" id="SM00387">
    <property type="entry name" value="HATPase_c"/>
    <property type="match status" value="1"/>
</dbReference>
<dbReference type="InterPro" id="IPR003660">
    <property type="entry name" value="HAMP_dom"/>
</dbReference>
<evidence type="ECO:0000256" key="7">
    <source>
        <dbReference type="ARBA" id="ARBA00022777"/>
    </source>
</evidence>
<protein>
    <recommendedName>
        <fullName evidence="3">histidine kinase</fullName>
        <ecNumber evidence="3">2.7.13.3</ecNumber>
    </recommendedName>
</protein>
<keyword evidence="8 11" id="KW-1133">Transmembrane helix</keyword>
<dbReference type="PANTHER" id="PTHR45436:SF1">
    <property type="entry name" value="SENSOR PROTEIN QSEC"/>
    <property type="match status" value="1"/>
</dbReference>
<evidence type="ECO:0000256" key="6">
    <source>
        <dbReference type="ARBA" id="ARBA00022692"/>
    </source>
</evidence>
<evidence type="ECO:0000313" key="14">
    <source>
        <dbReference type="EMBL" id="MFC5522203.1"/>
    </source>
</evidence>
<feature type="domain" description="HAMP" evidence="13">
    <location>
        <begin position="187"/>
        <end position="239"/>
    </location>
</feature>
<keyword evidence="10 11" id="KW-0472">Membrane</keyword>
<dbReference type="CDD" id="cd00082">
    <property type="entry name" value="HisKA"/>
    <property type="match status" value="1"/>
</dbReference>
<dbReference type="GO" id="GO:0004673">
    <property type="term" value="F:protein histidine kinase activity"/>
    <property type="evidence" value="ECO:0007669"/>
    <property type="project" value="UniProtKB-EC"/>
</dbReference>
<keyword evidence="15" id="KW-1185">Reference proteome</keyword>
<dbReference type="SMART" id="SM00388">
    <property type="entry name" value="HisKA"/>
    <property type="match status" value="1"/>
</dbReference>
<evidence type="ECO:0000256" key="3">
    <source>
        <dbReference type="ARBA" id="ARBA00012438"/>
    </source>
</evidence>
<dbReference type="InterPro" id="IPR036890">
    <property type="entry name" value="HATPase_C_sf"/>
</dbReference>
<comment type="catalytic activity">
    <reaction evidence="1">
        <text>ATP + protein L-histidine = ADP + protein N-phospho-L-histidine.</text>
        <dbReference type="EC" id="2.7.13.3"/>
    </reaction>
</comment>
<dbReference type="Gene3D" id="3.30.565.10">
    <property type="entry name" value="Histidine kinase-like ATPase, C-terminal domain"/>
    <property type="match status" value="1"/>
</dbReference>
<sequence>MKQLDSLRLQLLRWLLIPLGLLLVVNAFFSNRTANLTANHAFDSLLVASADTIADQVTVRDGALAVDLPYVALQLLESNLQERIFYRVVAPDGRTLTGYDDLPMPPRRTSTADTQVTYTAQYKGEDIYLVAYYKQVYGLSTTDPVVILVAETGESRSALSRQILIDDLQRQAVLIIAAGLLVWLGLGRGLRPLMELRDSLVKRSSFDLSPIDQTRVQNEIRPLIEALNQHTSRIEKLIESRQRFIADASHQLRTPLSEMRTQVEYTLRQGRPELSHETLATVRRWLDSQTRLIGQLLLMARSDPEAMQNHHSGVANLMALARDTALEHVPAARRKAIDLSFEGPEHEVPVMGNELLLHELMANLIDNAIRYTPAHGAITVRVMQGEWAVLEVEDNGPGIALSEREKVFERFYRGPNKDAQGSGLGLSIVRDICVSHDAQIALDSPAGGGPGLLVRVQFKPAHLI</sequence>
<gene>
    <name evidence="14" type="ORF">ACFPP7_14975</name>
</gene>
<comment type="caution">
    <text evidence="14">The sequence shown here is derived from an EMBL/GenBank/DDBJ whole genome shotgun (WGS) entry which is preliminary data.</text>
</comment>
<dbReference type="PANTHER" id="PTHR45436">
    <property type="entry name" value="SENSOR HISTIDINE KINASE YKOH"/>
    <property type="match status" value="1"/>
</dbReference>
<dbReference type="InterPro" id="IPR005467">
    <property type="entry name" value="His_kinase_dom"/>
</dbReference>
<dbReference type="Proteomes" id="UP001596084">
    <property type="component" value="Unassembled WGS sequence"/>
</dbReference>
<organism evidence="14 15">
    <name type="scientific">Polaromonas jejuensis</name>
    <dbReference type="NCBI Taxonomy" id="457502"/>
    <lineage>
        <taxon>Bacteria</taxon>
        <taxon>Pseudomonadati</taxon>
        <taxon>Pseudomonadota</taxon>
        <taxon>Betaproteobacteria</taxon>
        <taxon>Burkholderiales</taxon>
        <taxon>Comamonadaceae</taxon>
        <taxon>Polaromonas</taxon>
    </lineage>
</organism>
<dbReference type="InterPro" id="IPR013727">
    <property type="entry name" value="2CSK_N"/>
</dbReference>
<dbReference type="PRINTS" id="PR00344">
    <property type="entry name" value="BCTRLSENSOR"/>
</dbReference>
<dbReference type="InterPro" id="IPR036097">
    <property type="entry name" value="HisK_dim/P_sf"/>
</dbReference>
<dbReference type="InterPro" id="IPR004358">
    <property type="entry name" value="Sig_transdc_His_kin-like_C"/>
</dbReference>
<comment type="subcellular location">
    <subcellularLocation>
        <location evidence="2">Membrane</location>
    </subcellularLocation>
</comment>
<evidence type="ECO:0000256" key="4">
    <source>
        <dbReference type="ARBA" id="ARBA00022553"/>
    </source>
</evidence>
<evidence type="ECO:0000256" key="1">
    <source>
        <dbReference type="ARBA" id="ARBA00000085"/>
    </source>
</evidence>
<evidence type="ECO:0000259" key="12">
    <source>
        <dbReference type="PROSITE" id="PS50109"/>
    </source>
</evidence>
<dbReference type="InterPro" id="IPR003661">
    <property type="entry name" value="HisK_dim/P_dom"/>
</dbReference>
<feature type="transmembrane region" description="Helical" evidence="11">
    <location>
        <begin position="172"/>
        <end position="190"/>
    </location>
</feature>
<keyword evidence="7 14" id="KW-0418">Kinase</keyword>
<evidence type="ECO:0000256" key="10">
    <source>
        <dbReference type="ARBA" id="ARBA00023136"/>
    </source>
</evidence>
<dbReference type="Pfam" id="PF02518">
    <property type="entry name" value="HATPase_c"/>
    <property type="match status" value="1"/>
</dbReference>
<keyword evidence="5 14" id="KW-0808">Transferase</keyword>